<evidence type="ECO:0000313" key="9">
    <source>
        <dbReference type="Proteomes" id="UP000662939"/>
    </source>
</evidence>
<dbReference type="InterPro" id="IPR013325">
    <property type="entry name" value="RNA_pol_sigma_r2"/>
</dbReference>
<dbReference type="InterPro" id="IPR036388">
    <property type="entry name" value="WH-like_DNA-bd_sf"/>
</dbReference>
<evidence type="ECO:0000313" key="8">
    <source>
        <dbReference type="EMBL" id="QSB04391.1"/>
    </source>
</evidence>
<evidence type="ECO:0000256" key="2">
    <source>
        <dbReference type="ARBA" id="ARBA00011344"/>
    </source>
</evidence>
<dbReference type="Pfam" id="PF08281">
    <property type="entry name" value="Sigma70_r4_2"/>
    <property type="match status" value="1"/>
</dbReference>
<dbReference type="Pfam" id="PF04542">
    <property type="entry name" value="Sigma70_r2"/>
    <property type="match status" value="1"/>
</dbReference>
<keyword evidence="4" id="KW-0731">Sigma factor</keyword>
<feature type="domain" description="RNA polymerase sigma factor 70 region 4 type 2" evidence="7">
    <location>
        <begin position="107"/>
        <end position="156"/>
    </location>
</feature>
<sequence>MDPLGEHRPMLFGLAYRLLGSVADAEDVLQDAYLKWRSVSHEEIRQPRRYLSRIVTRAAIDRLRARGSHETYVGQWLPEPVLTSTPAQLLDPAETAERRDSVAIATLHIMERLDPVERAVYVLRQAFELPYVQIAETVQRSEGHCRQLFRRASARLDEDQRHFSPSRAEHAALLASFLAAACQGDVPALRALLHEEVVAWTDSGGATKAARNPIVGADKTSRFFAGVYGLRDGMTTTFVELNGAPGAIMRLADFTQAISFAVHDGRISGAFVVSNPDKLTTIAGV</sequence>
<evidence type="ECO:0000259" key="6">
    <source>
        <dbReference type="Pfam" id="PF04542"/>
    </source>
</evidence>
<protein>
    <submittedName>
        <fullName evidence="8">RNA polymerase sigma factor SigJ</fullName>
    </submittedName>
</protein>
<feature type="domain" description="RNA polymerase sigma-70 region 2" evidence="6">
    <location>
        <begin position="6"/>
        <end position="67"/>
    </location>
</feature>
<evidence type="ECO:0000256" key="4">
    <source>
        <dbReference type="ARBA" id="ARBA00023082"/>
    </source>
</evidence>
<dbReference type="InterPro" id="IPR013324">
    <property type="entry name" value="RNA_pol_sigma_r3/r4-like"/>
</dbReference>
<dbReference type="NCBIfam" id="TIGR02937">
    <property type="entry name" value="sigma70-ECF"/>
    <property type="match status" value="1"/>
</dbReference>
<dbReference type="GO" id="GO:0016987">
    <property type="term" value="F:sigma factor activity"/>
    <property type="evidence" value="ECO:0007669"/>
    <property type="project" value="UniProtKB-KW"/>
</dbReference>
<evidence type="ECO:0000256" key="5">
    <source>
        <dbReference type="ARBA" id="ARBA00023163"/>
    </source>
</evidence>
<dbReference type="InterPro" id="IPR014284">
    <property type="entry name" value="RNA_pol_sigma-70_dom"/>
</dbReference>
<dbReference type="SUPFAM" id="SSF88946">
    <property type="entry name" value="Sigma2 domain of RNA polymerase sigma factors"/>
    <property type="match status" value="1"/>
</dbReference>
<dbReference type="GO" id="GO:0006352">
    <property type="term" value="P:DNA-templated transcription initiation"/>
    <property type="evidence" value="ECO:0007669"/>
    <property type="project" value="InterPro"/>
</dbReference>
<evidence type="ECO:0000256" key="1">
    <source>
        <dbReference type="ARBA" id="ARBA00010641"/>
    </source>
</evidence>
<dbReference type="PANTHER" id="PTHR30173:SF36">
    <property type="entry name" value="ECF RNA POLYMERASE SIGMA FACTOR SIGJ"/>
    <property type="match status" value="1"/>
</dbReference>
<dbReference type="PANTHER" id="PTHR30173">
    <property type="entry name" value="SIGMA 19 FACTOR"/>
    <property type="match status" value="1"/>
</dbReference>
<dbReference type="InterPro" id="IPR007627">
    <property type="entry name" value="RNA_pol_sigma70_r2"/>
</dbReference>
<dbReference type="RefSeq" id="WP_213170388.1">
    <property type="nucleotide sequence ID" value="NZ_CP070496.1"/>
</dbReference>
<keyword evidence="9" id="KW-1185">Reference proteome</keyword>
<proteinExistence type="inferred from homology"/>
<reference evidence="8" key="1">
    <citation type="submission" date="2021-02" db="EMBL/GenBank/DDBJ databases">
        <title>Natronoglycomyces albus gen. nov., sp. nov, a haloalkaliphilic actinobacterium from a soda solonchak soil.</title>
        <authorList>
            <person name="Sorokin D.Y."/>
            <person name="Khijniak T.V."/>
            <person name="Zakharycheva A.P."/>
            <person name="Boueva O.V."/>
            <person name="Ariskina E.V."/>
            <person name="Hahnke R.L."/>
            <person name="Bunk B."/>
            <person name="Sproer C."/>
            <person name="Schumann P."/>
            <person name="Evtushenko L.I."/>
            <person name="Kublanov I.V."/>
        </authorList>
    </citation>
    <scope>NUCLEOTIDE SEQUENCE</scope>
    <source>
        <strain evidence="8">DSM 106290</strain>
    </source>
</reference>
<name>A0A895XEX6_9ACTN</name>
<keyword evidence="5" id="KW-0804">Transcription</keyword>
<evidence type="ECO:0000256" key="3">
    <source>
        <dbReference type="ARBA" id="ARBA00023015"/>
    </source>
</evidence>
<dbReference type="EMBL" id="CP070496">
    <property type="protein sequence ID" value="QSB04391.1"/>
    <property type="molecule type" value="Genomic_DNA"/>
</dbReference>
<keyword evidence="3" id="KW-0805">Transcription regulation</keyword>
<dbReference type="InterPro" id="IPR052704">
    <property type="entry name" value="ECF_Sigma-70_Domain"/>
</dbReference>
<dbReference type="SUPFAM" id="SSF88659">
    <property type="entry name" value="Sigma3 and sigma4 domains of RNA polymerase sigma factors"/>
    <property type="match status" value="1"/>
</dbReference>
<dbReference type="AlphaFoldDB" id="A0A895XEX6"/>
<dbReference type="Proteomes" id="UP000662939">
    <property type="component" value="Chromosome"/>
</dbReference>
<dbReference type="Gene3D" id="1.10.1740.10">
    <property type="match status" value="1"/>
</dbReference>
<gene>
    <name evidence="8" type="primary">sigJ</name>
    <name evidence="8" type="ORF">JQS30_11375</name>
</gene>
<dbReference type="InterPro" id="IPR032710">
    <property type="entry name" value="NTF2-like_dom_sf"/>
</dbReference>
<organism evidence="8 9">
    <name type="scientific">Natronoglycomyces albus</name>
    <dbReference type="NCBI Taxonomy" id="2811108"/>
    <lineage>
        <taxon>Bacteria</taxon>
        <taxon>Bacillati</taxon>
        <taxon>Actinomycetota</taxon>
        <taxon>Actinomycetes</taxon>
        <taxon>Glycomycetales</taxon>
        <taxon>Glycomycetaceae</taxon>
        <taxon>Natronoglycomyces</taxon>
    </lineage>
</organism>
<dbReference type="SUPFAM" id="SSF54427">
    <property type="entry name" value="NTF2-like"/>
    <property type="match status" value="1"/>
</dbReference>
<dbReference type="InterPro" id="IPR013249">
    <property type="entry name" value="RNA_pol_sigma70_r4_t2"/>
</dbReference>
<evidence type="ECO:0000259" key="7">
    <source>
        <dbReference type="Pfam" id="PF08281"/>
    </source>
</evidence>
<comment type="similarity">
    <text evidence="1">Belongs to the sigma-70 factor family. ECF subfamily.</text>
</comment>
<dbReference type="Gene3D" id="3.10.450.50">
    <property type="match status" value="1"/>
</dbReference>
<dbReference type="NCBIfam" id="NF007214">
    <property type="entry name" value="PRK09636.1"/>
    <property type="match status" value="1"/>
</dbReference>
<accession>A0A895XEX6</accession>
<dbReference type="KEGG" id="nav:JQS30_11375"/>
<comment type="subunit">
    <text evidence="2">Interacts transiently with the RNA polymerase catalytic core formed by RpoA, RpoB, RpoC and RpoZ (2 alpha, 1 beta, 1 beta' and 1 omega subunit) to form the RNA polymerase holoenzyme that can initiate transcription.</text>
</comment>
<dbReference type="Gene3D" id="1.10.10.10">
    <property type="entry name" value="Winged helix-like DNA-binding domain superfamily/Winged helix DNA-binding domain"/>
    <property type="match status" value="1"/>
</dbReference>
<dbReference type="GO" id="GO:0003677">
    <property type="term" value="F:DNA binding"/>
    <property type="evidence" value="ECO:0007669"/>
    <property type="project" value="InterPro"/>
</dbReference>